<organism evidence="2">
    <name type="scientific">Cladocopium goreaui</name>
    <dbReference type="NCBI Taxonomy" id="2562237"/>
    <lineage>
        <taxon>Eukaryota</taxon>
        <taxon>Sar</taxon>
        <taxon>Alveolata</taxon>
        <taxon>Dinophyceae</taxon>
        <taxon>Suessiales</taxon>
        <taxon>Symbiodiniaceae</taxon>
        <taxon>Cladocopium</taxon>
    </lineage>
</organism>
<dbReference type="EMBL" id="CAMXCT030000026">
    <property type="protein sequence ID" value="CAL4759985.1"/>
    <property type="molecule type" value="Genomic_DNA"/>
</dbReference>
<dbReference type="EMBL" id="CAMXCT010000026">
    <property type="protein sequence ID" value="CAI3972673.1"/>
    <property type="molecule type" value="Genomic_DNA"/>
</dbReference>
<dbReference type="Proteomes" id="UP001152797">
    <property type="component" value="Unassembled WGS sequence"/>
</dbReference>
<comment type="caution">
    <text evidence="2">The sequence shown here is derived from an EMBL/GenBank/DDBJ whole genome shotgun (WGS) entry which is preliminary data.</text>
</comment>
<dbReference type="EMBL" id="CAMXCT020000026">
    <property type="protein sequence ID" value="CAL1126048.1"/>
    <property type="molecule type" value="Genomic_DNA"/>
</dbReference>
<gene>
    <name evidence="2" type="ORF">C1SCF055_LOCUS1236</name>
</gene>
<feature type="region of interest" description="Disordered" evidence="1">
    <location>
        <begin position="71"/>
        <end position="185"/>
    </location>
</feature>
<evidence type="ECO:0000256" key="1">
    <source>
        <dbReference type="SAM" id="MobiDB-lite"/>
    </source>
</evidence>
<proteinExistence type="predicted"/>
<feature type="compositionally biased region" description="Basic and acidic residues" evidence="1">
    <location>
        <begin position="72"/>
        <end position="84"/>
    </location>
</feature>
<keyword evidence="4" id="KW-1185">Reference proteome</keyword>
<reference evidence="3 4" key="2">
    <citation type="submission" date="2024-05" db="EMBL/GenBank/DDBJ databases">
        <authorList>
            <person name="Chen Y."/>
            <person name="Shah S."/>
            <person name="Dougan E. K."/>
            <person name="Thang M."/>
            <person name="Chan C."/>
        </authorList>
    </citation>
    <scope>NUCLEOTIDE SEQUENCE [LARGE SCALE GENOMIC DNA]</scope>
</reference>
<protein>
    <submittedName>
        <fullName evidence="2">Uncharacterized protein</fullName>
    </submittedName>
</protein>
<evidence type="ECO:0000313" key="2">
    <source>
        <dbReference type="EMBL" id="CAI3972673.1"/>
    </source>
</evidence>
<reference evidence="2" key="1">
    <citation type="submission" date="2022-10" db="EMBL/GenBank/DDBJ databases">
        <authorList>
            <person name="Chen Y."/>
            <person name="Dougan E. K."/>
            <person name="Chan C."/>
            <person name="Rhodes N."/>
            <person name="Thang M."/>
        </authorList>
    </citation>
    <scope>NUCLEOTIDE SEQUENCE</scope>
</reference>
<evidence type="ECO:0000313" key="3">
    <source>
        <dbReference type="EMBL" id="CAL4759985.1"/>
    </source>
</evidence>
<sequence>MVLKQALKLSQVSRLSQTDLYDACKERHINYPSHSLDLEIRALLARAIAGGEGVLCTHCLATKCQSQTIETPVKEPKKDSKTEPQKVGGTEAVEKEANPFEEYSAASSPGKPEVVTHGNNKEQEEKTSASKQAEPAGNEVSDPATPEAEVQVTPPRLDAKVPFAWTPAEKPTRTNLLSGNRSGKRFDTATDCKVCGKVKRPEWKKDTAAFSQKTFGADEKNGFSLRQQTD</sequence>
<dbReference type="AlphaFoldDB" id="A0A9P1BFR8"/>
<accession>A0A9P1BFR8</accession>
<name>A0A9P1BFR8_9DINO</name>
<evidence type="ECO:0000313" key="4">
    <source>
        <dbReference type="Proteomes" id="UP001152797"/>
    </source>
</evidence>
<feature type="compositionally biased region" description="Basic and acidic residues" evidence="1">
    <location>
        <begin position="119"/>
        <end position="128"/>
    </location>
</feature>